<protein>
    <submittedName>
        <fullName evidence="2">Uncharacterized protein</fullName>
    </submittedName>
</protein>
<evidence type="ECO:0000313" key="2">
    <source>
        <dbReference type="EMBL" id="KEF57627.1"/>
    </source>
</evidence>
<dbReference type="GeneID" id="25280470"/>
<feature type="region of interest" description="Disordered" evidence="1">
    <location>
        <begin position="343"/>
        <end position="396"/>
    </location>
</feature>
<evidence type="ECO:0000313" key="3">
    <source>
        <dbReference type="Proteomes" id="UP000027920"/>
    </source>
</evidence>
<feature type="compositionally biased region" description="Low complexity" evidence="1">
    <location>
        <begin position="254"/>
        <end position="270"/>
    </location>
</feature>
<dbReference type="EMBL" id="AMGV01000004">
    <property type="protein sequence ID" value="KEF57627.1"/>
    <property type="molecule type" value="Genomic_DNA"/>
</dbReference>
<dbReference type="RefSeq" id="XP_013260217.1">
    <property type="nucleotide sequence ID" value="XM_013404763.1"/>
</dbReference>
<reference evidence="2 3" key="1">
    <citation type="submission" date="2013-03" db="EMBL/GenBank/DDBJ databases">
        <title>The Genome Sequence of Exophiala aquamarina CBS 119918.</title>
        <authorList>
            <consortium name="The Broad Institute Genomics Platform"/>
            <person name="Cuomo C."/>
            <person name="de Hoog S."/>
            <person name="Gorbushina A."/>
            <person name="Walker B."/>
            <person name="Young S.K."/>
            <person name="Zeng Q."/>
            <person name="Gargeya S."/>
            <person name="Fitzgerald M."/>
            <person name="Haas B."/>
            <person name="Abouelleil A."/>
            <person name="Allen A.W."/>
            <person name="Alvarado L."/>
            <person name="Arachchi H.M."/>
            <person name="Berlin A.M."/>
            <person name="Chapman S.B."/>
            <person name="Gainer-Dewar J."/>
            <person name="Goldberg J."/>
            <person name="Griggs A."/>
            <person name="Gujja S."/>
            <person name="Hansen M."/>
            <person name="Howarth C."/>
            <person name="Imamovic A."/>
            <person name="Ireland A."/>
            <person name="Larimer J."/>
            <person name="McCowan C."/>
            <person name="Murphy C."/>
            <person name="Pearson M."/>
            <person name="Poon T.W."/>
            <person name="Priest M."/>
            <person name="Roberts A."/>
            <person name="Saif S."/>
            <person name="Shea T."/>
            <person name="Sisk P."/>
            <person name="Sykes S."/>
            <person name="Wortman J."/>
            <person name="Nusbaum C."/>
            <person name="Birren B."/>
        </authorList>
    </citation>
    <scope>NUCLEOTIDE SEQUENCE [LARGE SCALE GENOMIC DNA]</scope>
    <source>
        <strain evidence="2 3">CBS 119918</strain>
    </source>
</reference>
<keyword evidence="3" id="KW-1185">Reference proteome</keyword>
<dbReference type="STRING" id="1182545.A0A072PCX2"/>
<sequence>MSKGSSASNKMAQGRRTIAFVAHKSLSLNNYTVVQLSSEAKKFVLFGWEDGELRADILVDCAPLTLENADEVLCLFCQKIWLHGLGASHGALTNGGLQELDWPKQNVAMLGDTQINQSSPQKSRLCFGPEKRWMLDVDTGMLEPHGIVKFKIHDVDIKQPQAFADDSKTQLKNWAVFGQAIRLGLIIFEEASAYMKNPANRTEQIHLVEPIQKQNFLESSVPLEAGPAKEGSISVALDNAMDHIHAAASTADKTQLSSLQTPSPSSLPSPCSAPMAVQSSPPNDLPLNTKVVSDKAEATAKAKRRRQQQKKRERERPATQTQNPLLWTSYNLNYVAPSSPLLHKQGPGELGDMASNPHEVTAPSEADVPDSHSGAGTNCNAGVGRGSLPAPQQSRPAANVVNMANVVETRPVGNQSGPLPESSSSLSLPFKFDNYYPRLKCPKEDCGRMTNCWDSVVVSCPACGPFSFTRYCRKEHQYEDILRHWLYDCGNHRVNGLVDESTIRPSQLPRTSYITGHFSNHIERHRQAVYRAMEPVDYFIFDDDHHLSSDTPTREEWNLVRGTGRVLKTISFLNDGTLLCPHAFFNHHVIQCLKFGGPLARNNCNMAFHMIRDFLVIEGTWSESLLATLCMQVAFEWGYKVPDHFYNVDRVNAAYRQYGVRPMPLALEHV</sequence>
<feature type="region of interest" description="Disordered" evidence="1">
    <location>
        <begin position="251"/>
        <end position="323"/>
    </location>
</feature>
<gene>
    <name evidence="2" type="ORF">A1O9_05545</name>
</gene>
<dbReference type="OrthoDB" id="4757558at2759"/>
<accession>A0A072PCX2</accession>
<dbReference type="HOGENOM" id="CLU_342248_0_0_1"/>
<dbReference type="Proteomes" id="UP000027920">
    <property type="component" value="Unassembled WGS sequence"/>
</dbReference>
<proteinExistence type="predicted"/>
<name>A0A072PCX2_9EURO</name>
<organism evidence="2 3">
    <name type="scientific">Exophiala aquamarina CBS 119918</name>
    <dbReference type="NCBI Taxonomy" id="1182545"/>
    <lineage>
        <taxon>Eukaryota</taxon>
        <taxon>Fungi</taxon>
        <taxon>Dikarya</taxon>
        <taxon>Ascomycota</taxon>
        <taxon>Pezizomycotina</taxon>
        <taxon>Eurotiomycetes</taxon>
        <taxon>Chaetothyriomycetidae</taxon>
        <taxon>Chaetothyriales</taxon>
        <taxon>Herpotrichiellaceae</taxon>
        <taxon>Exophiala</taxon>
    </lineage>
</organism>
<comment type="caution">
    <text evidence="2">The sequence shown here is derived from an EMBL/GenBank/DDBJ whole genome shotgun (WGS) entry which is preliminary data.</text>
</comment>
<dbReference type="AlphaFoldDB" id="A0A072PCX2"/>
<evidence type="ECO:0000256" key="1">
    <source>
        <dbReference type="SAM" id="MobiDB-lite"/>
    </source>
</evidence>
<dbReference type="VEuPathDB" id="FungiDB:A1O9_05545"/>